<accession>A0A7Y0HDS8</accession>
<feature type="domain" description="N-acetyltransferase" evidence="1">
    <location>
        <begin position="16"/>
        <end position="190"/>
    </location>
</feature>
<gene>
    <name evidence="2" type="ORF">HH303_06665</name>
</gene>
<proteinExistence type="predicted"/>
<dbReference type="InterPro" id="IPR016181">
    <property type="entry name" value="Acyl_CoA_acyltransferase"/>
</dbReference>
<dbReference type="Pfam" id="PF13302">
    <property type="entry name" value="Acetyltransf_3"/>
    <property type="match status" value="1"/>
</dbReference>
<dbReference type="RefSeq" id="WP_169624455.1">
    <property type="nucleotide sequence ID" value="NZ_JABBNT010000002.1"/>
</dbReference>
<dbReference type="PROSITE" id="PS51186">
    <property type="entry name" value="GNAT"/>
    <property type="match status" value="1"/>
</dbReference>
<keyword evidence="2" id="KW-0808">Transferase</keyword>
<dbReference type="SUPFAM" id="SSF55729">
    <property type="entry name" value="Acyl-CoA N-acyltransferases (Nat)"/>
    <property type="match status" value="1"/>
</dbReference>
<dbReference type="InterPro" id="IPR000182">
    <property type="entry name" value="GNAT_dom"/>
</dbReference>
<dbReference type="AlphaFoldDB" id="A0A7Y0HDS8"/>
<name>A0A7Y0HDS8_9PROT</name>
<dbReference type="EMBL" id="JABBNT010000002">
    <property type="protein sequence ID" value="NMM44151.1"/>
    <property type="molecule type" value="Genomic_DNA"/>
</dbReference>
<evidence type="ECO:0000313" key="3">
    <source>
        <dbReference type="Proteomes" id="UP000539372"/>
    </source>
</evidence>
<dbReference type="GO" id="GO:0016747">
    <property type="term" value="F:acyltransferase activity, transferring groups other than amino-acyl groups"/>
    <property type="evidence" value="ECO:0007669"/>
    <property type="project" value="InterPro"/>
</dbReference>
<protein>
    <submittedName>
        <fullName evidence="2">GNAT family N-acetyltransferase</fullName>
    </submittedName>
</protein>
<dbReference type="Proteomes" id="UP000539372">
    <property type="component" value="Unassembled WGS sequence"/>
</dbReference>
<dbReference type="PANTHER" id="PTHR43792">
    <property type="entry name" value="GNAT FAMILY, PUTATIVE (AFU_ORTHOLOGUE AFUA_3G00765)-RELATED-RELATED"/>
    <property type="match status" value="1"/>
</dbReference>
<dbReference type="PANTHER" id="PTHR43792:SF1">
    <property type="entry name" value="N-ACETYLTRANSFERASE DOMAIN-CONTAINING PROTEIN"/>
    <property type="match status" value="1"/>
</dbReference>
<reference evidence="2 3" key="1">
    <citation type="submission" date="2020-04" db="EMBL/GenBank/DDBJ databases">
        <title>Rhodospirillaceae bacterium KN72 isolated from deep sea.</title>
        <authorList>
            <person name="Zhang D.-C."/>
        </authorList>
    </citation>
    <scope>NUCLEOTIDE SEQUENCE [LARGE SCALE GENOMIC DNA]</scope>
    <source>
        <strain evidence="2 3">KN72</strain>
    </source>
</reference>
<keyword evidence="3" id="KW-1185">Reference proteome</keyword>
<evidence type="ECO:0000259" key="1">
    <source>
        <dbReference type="PROSITE" id="PS51186"/>
    </source>
</evidence>
<dbReference type="InterPro" id="IPR051531">
    <property type="entry name" value="N-acetyltransferase"/>
</dbReference>
<organism evidence="2 3">
    <name type="scientific">Pacificispira spongiicola</name>
    <dbReference type="NCBI Taxonomy" id="2729598"/>
    <lineage>
        <taxon>Bacteria</taxon>
        <taxon>Pseudomonadati</taxon>
        <taxon>Pseudomonadota</taxon>
        <taxon>Alphaproteobacteria</taxon>
        <taxon>Rhodospirillales</taxon>
        <taxon>Rhodospirillaceae</taxon>
        <taxon>Pacificispira</taxon>
    </lineage>
</organism>
<comment type="caution">
    <text evidence="2">The sequence shown here is derived from an EMBL/GenBank/DDBJ whole genome shotgun (WGS) entry which is preliminary data.</text>
</comment>
<dbReference type="Gene3D" id="3.40.630.30">
    <property type="match status" value="1"/>
</dbReference>
<evidence type="ECO:0000313" key="2">
    <source>
        <dbReference type="EMBL" id="NMM44151.1"/>
    </source>
</evidence>
<sequence>MKTLTPKDLFLTTERLNLRPTGAEDADLAVDIFTDAEVMRHFGPVMSDADARKEAVLAERRGAGGRIGVWTIIDKATEEKLGTVFLLPLPVEEPDTPWYQVVADRYPDDDVEVGYLLKRSAWGRGYATEACRRVLRFAFDETPLEEIVAITAPANTASQHVLRKCGMVETGMRRAYGEDCPGFQMTRRDWAELGKAGPGGMETGVT</sequence>